<dbReference type="AlphaFoldDB" id="A0A2P2PYV8"/>
<accession>A0A2P2PYV8</accession>
<reference evidence="1" key="1">
    <citation type="submission" date="2018-02" db="EMBL/GenBank/DDBJ databases">
        <title>Rhizophora mucronata_Transcriptome.</title>
        <authorList>
            <person name="Meera S.P."/>
            <person name="Sreeshan A."/>
            <person name="Augustine A."/>
        </authorList>
    </citation>
    <scope>NUCLEOTIDE SEQUENCE</scope>
    <source>
        <tissue evidence="1">Leaf</tissue>
    </source>
</reference>
<name>A0A2P2PYV8_RHIMU</name>
<dbReference type="EMBL" id="GGEC01079453">
    <property type="protein sequence ID" value="MBX59937.1"/>
    <property type="molecule type" value="Transcribed_RNA"/>
</dbReference>
<proteinExistence type="predicted"/>
<organism evidence="1">
    <name type="scientific">Rhizophora mucronata</name>
    <name type="common">Asiatic mangrove</name>
    <dbReference type="NCBI Taxonomy" id="61149"/>
    <lineage>
        <taxon>Eukaryota</taxon>
        <taxon>Viridiplantae</taxon>
        <taxon>Streptophyta</taxon>
        <taxon>Embryophyta</taxon>
        <taxon>Tracheophyta</taxon>
        <taxon>Spermatophyta</taxon>
        <taxon>Magnoliopsida</taxon>
        <taxon>eudicotyledons</taxon>
        <taxon>Gunneridae</taxon>
        <taxon>Pentapetalae</taxon>
        <taxon>rosids</taxon>
        <taxon>fabids</taxon>
        <taxon>Malpighiales</taxon>
        <taxon>Rhizophoraceae</taxon>
        <taxon>Rhizophora</taxon>
    </lineage>
</organism>
<evidence type="ECO:0000313" key="1">
    <source>
        <dbReference type="EMBL" id="MBX59937.1"/>
    </source>
</evidence>
<sequence length="16" mass="1788">MVLVLILDVDTIIMSI</sequence>
<protein>
    <submittedName>
        <fullName evidence="1">Uncharacterized protein</fullName>
    </submittedName>
</protein>